<sequence>MMRLLALATALAPVWAQVYAPSAGVQPPRPTGLGIVMSYPRPDFPEGELDTYGAEAKIPQYGAWYHYEQKPIPENTVAAPEFCPSLDPNTPPGEREYTMDVEYRAGSPDGFLRRMTVINGQFPGPIIEAVEGDTMVIHVNNHLDEPATIHWHGIHQNGTQYMDGVPGFTQCPIPPGGSFTYRFKLGWEVGTFWYHAHFGNMMADGLMGALIVHSPDDPLNDAADVDQMLYVADHWGDNSQTIVHAAKSPEGYRGCAPVDVPDSVIINGVGQVDCGFVQRGVPCNTDVPPYEVRAACGNKVRLRVLHHGSHSLLYVSIDEHTFTVIEADDTPVQPFQAKELVLAPGQRYSIVVEMNQGSHGDGYWIRARAGTGCYNPKWRVEGMAILRYFDHGWSDEHFALPETTMWEGLPDMGKPGCRDMDDIGYSLAPLDPTPPAPIADETFVFATVIGEFTDPITGHYVGWGFNNISFVNYVNDPLLQLVHDGREISPKRIASATFTGHVADIIINQLDGAPHPFHLHGRPAYIVGRGHGTINSTEGVELNLVDPPLRDTVTIGPNSWIVLRVPLDNPGVWAIHCHMGWHQSVGKMAAVVVRPDIIRTFQEPEEVAALCTRDPDEVALGRRRYPPRR</sequence>
<keyword evidence="4" id="KW-0325">Glycoprotein</keyword>
<evidence type="ECO:0000259" key="8">
    <source>
        <dbReference type="Pfam" id="PF07732"/>
    </source>
</evidence>
<reference evidence="9" key="1">
    <citation type="journal article" date="2023" name="BMC Genomics">
        <title>Chromosome-level genome assemblies of Cutaneotrichosporon spp. (Trichosporonales, Basidiomycota) reveal imbalanced evolution between nucleotide sequences and chromosome synteny.</title>
        <authorList>
            <person name="Kobayashi Y."/>
            <person name="Kayamori A."/>
            <person name="Aoki K."/>
            <person name="Shiwa Y."/>
            <person name="Matsutani M."/>
            <person name="Fujita N."/>
            <person name="Sugita T."/>
            <person name="Iwasaki W."/>
            <person name="Tanaka N."/>
            <person name="Takashima M."/>
        </authorList>
    </citation>
    <scope>NUCLEOTIDE SEQUENCE</scope>
    <source>
        <strain evidence="9">HIS016</strain>
    </source>
</reference>
<dbReference type="InterPro" id="IPR008972">
    <property type="entry name" value="Cupredoxin"/>
</dbReference>
<gene>
    <name evidence="9" type="ORF">CspeluHIS016_0300320</name>
</gene>
<dbReference type="InterPro" id="IPR001117">
    <property type="entry name" value="Cu-oxidase_2nd"/>
</dbReference>
<evidence type="ECO:0000256" key="5">
    <source>
        <dbReference type="SAM" id="SignalP"/>
    </source>
</evidence>
<evidence type="ECO:0000259" key="7">
    <source>
        <dbReference type="Pfam" id="PF07731"/>
    </source>
</evidence>
<feature type="domain" description="Plastocyanin-like" evidence="7">
    <location>
        <begin position="484"/>
        <end position="595"/>
    </location>
</feature>
<dbReference type="AlphaFoldDB" id="A0AAD3TSS6"/>
<keyword evidence="5" id="KW-0732">Signal</keyword>
<feature type="domain" description="Plastocyanin-like" evidence="8">
    <location>
        <begin position="101"/>
        <end position="216"/>
    </location>
</feature>
<evidence type="ECO:0008006" key="11">
    <source>
        <dbReference type="Google" id="ProtNLM"/>
    </source>
</evidence>
<accession>A0AAD3TSS6</accession>
<evidence type="ECO:0000256" key="1">
    <source>
        <dbReference type="ARBA" id="ARBA00010609"/>
    </source>
</evidence>
<dbReference type="PANTHER" id="PTHR11709:SF414">
    <property type="entry name" value="ADR239WP"/>
    <property type="match status" value="1"/>
</dbReference>
<evidence type="ECO:0000313" key="9">
    <source>
        <dbReference type="EMBL" id="GMK56192.1"/>
    </source>
</evidence>
<evidence type="ECO:0000256" key="2">
    <source>
        <dbReference type="ARBA" id="ARBA00023008"/>
    </source>
</evidence>
<organism evidence="9 10">
    <name type="scientific">Cutaneotrichosporon spelunceum</name>
    <dbReference type="NCBI Taxonomy" id="1672016"/>
    <lineage>
        <taxon>Eukaryota</taxon>
        <taxon>Fungi</taxon>
        <taxon>Dikarya</taxon>
        <taxon>Basidiomycota</taxon>
        <taxon>Agaricomycotina</taxon>
        <taxon>Tremellomycetes</taxon>
        <taxon>Trichosporonales</taxon>
        <taxon>Trichosporonaceae</taxon>
        <taxon>Cutaneotrichosporon</taxon>
    </lineage>
</organism>
<dbReference type="Gene3D" id="2.60.40.420">
    <property type="entry name" value="Cupredoxins - blue copper proteins"/>
    <property type="match status" value="3"/>
</dbReference>
<dbReference type="EMBL" id="BTCM01000003">
    <property type="protein sequence ID" value="GMK56192.1"/>
    <property type="molecule type" value="Genomic_DNA"/>
</dbReference>
<comment type="similarity">
    <text evidence="1">Belongs to the multicopper oxidase family.</text>
</comment>
<dbReference type="InterPro" id="IPR011707">
    <property type="entry name" value="Cu-oxidase-like_N"/>
</dbReference>
<dbReference type="Pfam" id="PF07731">
    <property type="entry name" value="Cu-oxidase_2"/>
    <property type="match status" value="1"/>
</dbReference>
<evidence type="ECO:0000259" key="6">
    <source>
        <dbReference type="Pfam" id="PF00394"/>
    </source>
</evidence>
<keyword evidence="10" id="KW-1185">Reference proteome</keyword>
<dbReference type="Pfam" id="PF00394">
    <property type="entry name" value="Cu-oxidase"/>
    <property type="match status" value="1"/>
</dbReference>
<keyword evidence="3" id="KW-1015">Disulfide bond</keyword>
<evidence type="ECO:0000256" key="3">
    <source>
        <dbReference type="ARBA" id="ARBA00023157"/>
    </source>
</evidence>
<feature type="chain" id="PRO_5041998657" description="Laccase" evidence="5">
    <location>
        <begin position="17"/>
        <end position="629"/>
    </location>
</feature>
<name>A0AAD3TSS6_9TREE</name>
<keyword evidence="2" id="KW-0186">Copper</keyword>
<comment type="caution">
    <text evidence="9">The sequence shown here is derived from an EMBL/GenBank/DDBJ whole genome shotgun (WGS) entry which is preliminary data.</text>
</comment>
<protein>
    <recommendedName>
        <fullName evidence="11">Laccase</fullName>
    </recommendedName>
</protein>
<reference evidence="9" key="2">
    <citation type="submission" date="2023-06" db="EMBL/GenBank/DDBJ databases">
        <authorList>
            <person name="Kobayashi Y."/>
            <person name="Kayamori A."/>
            <person name="Aoki K."/>
            <person name="Shiwa Y."/>
            <person name="Fujita N."/>
            <person name="Sugita T."/>
            <person name="Iwasaki W."/>
            <person name="Tanaka N."/>
            <person name="Takashima M."/>
        </authorList>
    </citation>
    <scope>NUCLEOTIDE SEQUENCE</scope>
    <source>
        <strain evidence="9">HIS016</strain>
    </source>
</reference>
<feature type="domain" description="Plastocyanin-like" evidence="6">
    <location>
        <begin position="228"/>
        <end position="388"/>
    </location>
</feature>
<proteinExistence type="inferred from homology"/>
<dbReference type="CDD" id="cd13857">
    <property type="entry name" value="CuRO_1_Diphenol_Ox"/>
    <property type="match status" value="1"/>
</dbReference>
<evidence type="ECO:0000256" key="4">
    <source>
        <dbReference type="ARBA" id="ARBA00023180"/>
    </source>
</evidence>
<dbReference type="GO" id="GO:0016491">
    <property type="term" value="F:oxidoreductase activity"/>
    <property type="evidence" value="ECO:0007669"/>
    <property type="project" value="InterPro"/>
</dbReference>
<dbReference type="Proteomes" id="UP001222932">
    <property type="component" value="Unassembled WGS sequence"/>
</dbReference>
<dbReference type="InterPro" id="IPR011706">
    <property type="entry name" value="Cu-oxidase_C"/>
</dbReference>
<dbReference type="PANTHER" id="PTHR11709">
    <property type="entry name" value="MULTI-COPPER OXIDASE"/>
    <property type="match status" value="1"/>
</dbReference>
<dbReference type="GO" id="GO:0005507">
    <property type="term" value="F:copper ion binding"/>
    <property type="evidence" value="ECO:0007669"/>
    <property type="project" value="InterPro"/>
</dbReference>
<dbReference type="SUPFAM" id="SSF49503">
    <property type="entry name" value="Cupredoxins"/>
    <property type="match status" value="3"/>
</dbReference>
<dbReference type="Pfam" id="PF07732">
    <property type="entry name" value="Cu-oxidase_3"/>
    <property type="match status" value="1"/>
</dbReference>
<evidence type="ECO:0000313" key="10">
    <source>
        <dbReference type="Proteomes" id="UP001222932"/>
    </source>
</evidence>
<dbReference type="InterPro" id="IPR045087">
    <property type="entry name" value="Cu-oxidase_fam"/>
</dbReference>
<feature type="signal peptide" evidence="5">
    <location>
        <begin position="1"/>
        <end position="16"/>
    </location>
</feature>